<protein>
    <submittedName>
        <fullName evidence="1">Secreted protein</fullName>
    </submittedName>
</protein>
<accession>A0A176RUP8</accession>
<name>A0A176RUP8_9GAMM</name>
<feature type="non-terminal residue" evidence="1">
    <location>
        <position position="421"/>
    </location>
</feature>
<reference evidence="1 2" key="1">
    <citation type="submission" date="2016-05" db="EMBL/GenBank/DDBJ databases">
        <title>Single-cell genome of chain-forming Candidatus Thiomargarita nelsonii and comparison to other large sulfur-oxidizing bacteria.</title>
        <authorList>
            <person name="Winkel M."/>
            <person name="Salman V."/>
            <person name="Woyke T."/>
            <person name="Schulz-Vogt H."/>
            <person name="Richter M."/>
            <person name="Flood B."/>
            <person name="Bailey J."/>
            <person name="Amann R."/>
            <person name="Mussmann M."/>
        </authorList>
    </citation>
    <scope>NUCLEOTIDE SEQUENCE [LARGE SCALE GENOMIC DNA]</scope>
    <source>
        <strain evidence="1 2">THI036</strain>
    </source>
</reference>
<comment type="caution">
    <text evidence="1">The sequence shown here is derived from an EMBL/GenBank/DDBJ whole genome shotgun (WGS) entry which is preliminary data.</text>
</comment>
<gene>
    <name evidence="1" type="ORF">THIOM_004904</name>
</gene>
<dbReference type="EMBL" id="LUTY01002794">
    <property type="protein sequence ID" value="OAD19458.1"/>
    <property type="molecule type" value="Genomic_DNA"/>
</dbReference>
<sequence length="421" mass="48161">MNHKMHKLFSALSQKRKPISKTIFFLLFLGFGLFTVGYEWLLPNEPPEIQTISWNKPLVIEQPTTLEVILIDKEQNINELHVSLENNNFFTLQSHTKKSKNGHHQFLFEILPKIVANNEPIILHYSDGTHALTKAITINIPRLPPQISRIAPNSPLTVTLGEVSTLEIDLEHTEKNPDEISVSLEMEPDLISVLSSEKKIVTDNKMTFRFEILPNNVGNNKEIIIHYGADKLLSQRILVNSNMPYFFNKNGSTFVERLLAPDESIYASHLTVWRENNEHTLVTGHPTSNIFTEVSGTLFNYAVNSANFDDSNFFLGAGLASLPKDDEKWVQKYLDEFKPFKKTFAYISSQYEGLDNLKSLSIALKSHLTTQEEHDIDRFKELTSSENLTKAQENFLRSLINNPTQALDIRQKATWKDFSIF</sequence>
<evidence type="ECO:0000313" key="2">
    <source>
        <dbReference type="Proteomes" id="UP000076962"/>
    </source>
</evidence>
<dbReference type="Proteomes" id="UP000076962">
    <property type="component" value="Unassembled WGS sequence"/>
</dbReference>
<dbReference type="AlphaFoldDB" id="A0A176RUP8"/>
<evidence type="ECO:0000313" key="1">
    <source>
        <dbReference type="EMBL" id="OAD19458.1"/>
    </source>
</evidence>
<proteinExistence type="predicted"/>
<organism evidence="1 2">
    <name type="scientific">Candidatus Thiomargarita nelsonii</name>
    <dbReference type="NCBI Taxonomy" id="1003181"/>
    <lineage>
        <taxon>Bacteria</taxon>
        <taxon>Pseudomonadati</taxon>
        <taxon>Pseudomonadota</taxon>
        <taxon>Gammaproteobacteria</taxon>
        <taxon>Thiotrichales</taxon>
        <taxon>Thiotrichaceae</taxon>
        <taxon>Thiomargarita</taxon>
    </lineage>
</organism>
<keyword evidence="2" id="KW-1185">Reference proteome</keyword>